<sequence>MKMFMEGGIEDLAKMSLEEIESSKHIKDDIDVRLKWLGLFRRRKHHLNVALDGVTFVGILSSCTHMGLVRDGFLHFQSMVGNYSIVPQIEHYGCMVDLLGRVIASVQLQTEA</sequence>
<dbReference type="PANTHER" id="PTHR47926">
    <property type="entry name" value="PENTATRICOPEPTIDE REPEAT-CONTAINING PROTEIN"/>
    <property type="match status" value="1"/>
</dbReference>
<reference evidence="1 2" key="1">
    <citation type="journal article" date="2015" name="Sci. Rep.">
        <title>The power of single molecule real-time sequencing technology in the de novo assembly of a eukaryotic genome.</title>
        <authorList>
            <person name="Sakai H."/>
            <person name="Naito K."/>
            <person name="Ogiso-Tanaka E."/>
            <person name="Takahashi Y."/>
            <person name="Iseki K."/>
            <person name="Muto C."/>
            <person name="Satou K."/>
            <person name="Teruya K."/>
            <person name="Shiroma A."/>
            <person name="Shimoji M."/>
            <person name="Hirano T."/>
            <person name="Itoh T."/>
            <person name="Kaga A."/>
            <person name="Tomooka N."/>
        </authorList>
    </citation>
    <scope>NUCLEOTIDE SEQUENCE [LARGE SCALE GENOMIC DNA]</scope>
    <source>
        <strain evidence="2">cv. Shumari</strain>
    </source>
</reference>
<name>A0A0S3RGE9_PHAAN</name>
<keyword evidence="2" id="KW-1185">Reference proteome</keyword>
<organism evidence="1 2">
    <name type="scientific">Vigna angularis var. angularis</name>
    <dbReference type="NCBI Taxonomy" id="157739"/>
    <lineage>
        <taxon>Eukaryota</taxon>
        <taxon>Viridiplantae</taxon>
        <taxon>Streptophyta</taxon>
        <taxon>Embryophyta</taxon>
        <taxon>Tracheophyta</taxon>
        <taxon>Spermatophyta</taxon>
        <taxon>Magnoliopsida</taxon>
        <taxon>eudicotyledons</taxon>
        <taxon>Gunneridae</taxon>
        <taxon>Pentapetalae</taxon>
        <taxon>rosids</taxon>
        <taxon>fabids</taxon>
        <taxon>Fabales</taxon>
        <taxon>Fabaceae</taxon>
        <taxon>Papilionoideae</taxon>
        <taxon>50 kb inversion clade</taxon>
        <taxon>NPAAA clade</taxon>
        <taxon>indigoferoid/millettioid clade</taxon>
        <taxon>Phaseoleae</taxon>
        <taxon>Vigna</taxon>
    </lineage>
</organism>
<evidence type="ECO:0000313" key="2">
    <source>
        <dbReference type="Proteomes" id="UP000291084"/>
    </source>
</evidence>
<accession>A0A0S3RGE9</accession>
<dbReference type="Gene3D" id="3.90.480.20">
    <property type="match status" value="1"/>
</dbReference>
<evidence type="ECO:0000313" key="1">
    <source>
        <dbReference type="EMBL" id="BAT79642.1"/>
    </source>
</evidence>
<gene>
    <name evidence="1" type="primary">Vigan.02G255700</name>
    <name evidence="1" type="ORF">VIGAN_02255700</name>
</gene>
<protein>
    <submittedName>
        <fullName evidence="1">Uncharacterized protein</fullName>
    </submittedName>
</protein>
<dbReference type="Proteomes" id="UP000291084">
    <property type="component" value="Chromosome 2"/>
</dbReference>
<dbReference type="AlphaFoldDB" id="A0A0S3RGE9"/>
<dbReference type="PANTHER" id="PTHR47926:SF371">
    <property type="entry name" value="TETRATRICOPEPTIDE REPEAT-LIKE SUPERFAMILY PROTEIN"/>
    <property type="match status" value="1"/>
</dbReference>
<dbReference type="InterPro" id="IPR046960">
    <property type="entry name" value="PPR_At4g14850-like_plant"/>
</dbReference>
<dbReference type="EMBL" id="AP015035">
    <property type="protein sequence ID" value="BAT79642.1"/>
    <property type="molecule type" value="Genomic_DNA"/>
</dbReference>
<dbReference type="GO" id="GO:0009451">
    <property type="term" value="P:RNA modification"/>
    <property type="evidence" value="ECO:0007669"/>
    <property type="project" value="InterPro"/>
</dbReference>
<dbReference type="GO" id="GO:0003723">
    <property type="term" value="F:RNA binding"/>
    <property type="evidence" value="ECO:0007669"/>
    <property type="project" value="InterPro"/>
</dbReference>
<proteinExistence type="predicted"/>